<feature type="compositionally biased region" description="Low complexity" evidence="3">
    <location>
        <begin position="473"/>
        <end position="486"/>
    </location>
</feature>
<keyword evidence="5" id="KW-1185">Reference proteome</keyword>
<dbReference type="SMART" id="SM00360">
    <property type="entry name" value="RRM"/>
    <property type="match status" value="1"/>
</dbReference>
<keyword evidence="2" id="KW-0175">Coiled coil</keyword>
<evidence type="ECO:0000256" key="3">
    <source>
        <dbReference type="SAM" id="MobiDB-lite"/>
    </source>
</evidence>
<dbReference type="GeneID" id="106458441"/>
<feature type="compositionally biased region" description="Basic and acidic residues" evidence="3">
    <location>
        <begin position="165"/>
        <end position="174"/>
    </location>
</feature>
<dbReference type="PANTHER" id="PTHR22014">
    <property type="entry name" value="RNA-BINDING PROTEIN 33"/>
    <property type="match status" value="1"/>
</dbReference>
<feature type="compositionally biased region" description="Acidic residues" evidence="3">
    <location>
        <begin position="176"/>
        <end position="189"/>
    </location>
</feature>
<feature type="region of interest" description="Disordered" evidence="3">
    <location>
        <begin position="560"/>
        <end position="588"/>
    </location>
</feature>
<feature type="compositionally biased region" description="Low complexity" evidence="3">
    <location>
        <begin position="890"/>
        <end position="909"/>
    </location>
</feature>
<reference evidence="6" key="1">
    <citation type="submission" date="2025-08" db="UniProtKB">
        <authorList>
            <consortium name="RefSeq"/>
        </authorList>
    </citation>
    <scope>IDENTIFICATION</scope>
    <source>
        <tissue evidence="6">Muscle</tissue>
    </source>
</reference>
<feature type="compositionally biased region" description="Polar residues" evidence="3">
    <location>
        <begin position="341"/>
        <end position="356"/>
    </location>
</feature>
<evidence type="ECO:0000313" key="6">
    <source>
        <dbReference type="RefSeq" id="XP_022240366.1"/>
    </source>
</evidence>
<name>A0ABM1S9R1_LIMPO</name>
<feature type="region of interest" description="Disordered" evidence="3">
    <location>
        <begin position="888"/>
        <end position="1015"/>
    </location>
</feature>
<feature type="compositionally biased region" description="Polar residues" evidence="3">
    <location>
        <begin position="924"/>
        <end position="937"/>
    </location>
</feature>
<feature type="compositionally biased region" description="Basic and acidic residues" evidence="3">
    <location>
        <begin position="190"/>
        <end position="201"/>
    </location>
</feature>
<feature type="compositionally biased region" description="Low complexity" evidence="3">
    <location>
        <begin position="374"/>
        <end position="390"/>
    </location>
</feature>
<dbReference type="InterPro" id="IPR035979">
    <property type="entry name" value="RBD_domain_sf"/>
</dbReference>
<feature type="compositionally biased region" description="Polar residues" evidence="3">
    <location>
        <begin position="568"/>
        <end position="588"/>
    </location>
</feature>
<feature type="domain" description="RRM" evidence="4">
    <location>
        <begin position="1118"/>
        <end position="1185"/>
    </location>
</feature>
<evidence type="ECO:0000259" key="4">
    <source>
        <dbReference type="SMART" id="SM00360"/>
    </source>
</evidence>
<organism evidence="5 6">
    <name type="scientific">Limulus polyphemus</name>
    <name type="common">Atlantic horseshoe crab</name>
    <dbReference type="NCBI Taxonomy" id="6850"/>
    <lineage>
        <taxon>Eukaryota</taxon>
        <taxon>Metazoa</taxon>
        <taxon>Ecdysozoa</taxon>
        <taxon>Arthropoda</taxon>
        <taxon>Chelicerata</taxon>
        <taxon>Merostomata</taxon>
        <taxon>Xiphosura</taxon>
        <taxon>Limulidae</taxon>
        <taxon>Limulus</taxon>
    </lineage>
</organism>
<proteinExistence type="predicted"/>
<dbReference type="InterPro" id="IPR012677">
    <property type="entry name" value="Nucleotide-bd_a/b_plait_sf"/>
</dbReference>
<evidence type="ECO:0000313" key="5">
    <source>
        <dbReference type="Proteomes" id="UP000694941"/>
    </source>
</evidence>
<dbReference type="RefSeq" id="XP_022240366.1">
    <property type="nucleotide sequence ID" value="XM_022384658.1"/>
</dbReference>
<dbReference type="Proteomes" id="UP000694941">
    <property type="component" value="Unplaced"/>
</dbReference>
<evidence type="ECO:0000256" key="1">
    <source>
        <dbReference type="ARBA" id="ARBA00022884"/>
    </source>
</evidence>
<feature type="coiled-coil region" evidence="2">
    <location>
        <begin position="689"/>
        <end position="743"/>
    </location>
</feature>
<evidence type="ECO:0000256" key="2">
    <source>
        <dbReference type="SAM" id="Coils"/>
    </source>
</evidence>
<dbReference type="InterPro" id="IPR000504">
    <property type="entry name" value="RRM_dom"/>
</dbReference>
<keyword evidence="1" id="KW-0694">RNA-binding</keyword>
<feature type="compositionally biased region" description="Pro residues" evidence="3">
    <location>
        <begin position="436"/>
        <end position="450"/>
    </location>
</feature>
<dbReference type="CDD" id="cd00590">
    <property type="entry name" value="RRM_SF"/>
    <property type="match status" value="1"/>
</dbReference>
<dbReference type="Pfam" id="PF00076">
    <property type="entry name" value="RRM_1"/>
    <property type="match status" value="1"/>
</dbReference>
<dbReference type="SUPFAM" id="SSF54928">
    <property type="entry name" value="RNA-binding domain, RBD"/>
    <property type="match status" value="1"/>
</dbReference>
<feature type="compositionally biased region" description="Low complexity" evidence="3">
    <location>
        <begin position="953"/>
        <end position="995"/>
    </location>
</feature>
<gene>
    <name evidence="6" type="primary">LOC106458441</name>
</gene>
<feature type="region of interest" description="Disordered" evidence="3">
    <location>
        <begin position="340"/>
        <end position="490"/>
    </location>
</feature>
<sequence>MDEDILEDDVQLKDIDFDELDVEAEDALLEITEDDEEFSTLESYQGDDVEYVDEEGNPVQIEADENIELVDVTETYAEETLGEEDVLEVEVDAELDSFSHDPVDGSVILSSEVYENASFEATVNSCEVETDLTDDYSVSTLQYGDNQKMYNETEKQDLVEIKFEDVPTDEKLESSDLLEEESEEENQDEKEDRRGRFHSERPTVVSLSTSRKRENIPDNLESVISKEEAAKLDEVLAKTREQKMKRKGLRGRGRGIGQYQQRHGMGDIRMMEFQHSWAEPLIRHHQHQPKLFDKPPLMEESSHQESLAGSRKILVNPHFRGPRPPVSDNKRAPENRLFLSRTASQSVMPSQPQSFYPPSRVDNIHQIENRPPTFENSPFSNSGFNFFSPERPLPSRDQVMNVYNQNSGPQQPPPHSLPAYRLQGQPPLLSQEQFHRPPPTQFQTQAPPPSHHADLLSSNTFQPPSSDRWQHHSGPSSGAPTSGPGSRISVGLLPGFPRNEFRILPLHQLPPRLSPFPPTNQPPPVQNRFQFNLQQPPPFSPSRPTSSVIEPRVPMLQQPAINHPPPFHSQQRPQSTHTGIFSPSHQEPMRNQFQNESDRLSIQHKQSSQQMFLRPNFSNPQFRQKRSSTERFHNQNAIPTKQPRMVLKKLSKSELPQKKQPVVNPNIKEVPIVENLPVEEPVKNTLPPEVEEDEETKELRKKIEEQKKKREEFLKKKEERRRLQAAERLKEVQKRREQEVQNKDDVADVGGTVGTGIAPTAVGVQKTEGNHQNIPVVPPKKKVFIVKKMGIQQKNIQGKFANIQQNQMGKPVKVLRKDGSTIFYRKTLNQGQPGVASQKVSNIQATPRQVNQVFKNVQRSGGMRTGPVSSQMLAVEEELQKQAFTRLQVQRQDQQRGGYHQQQGQNRGGFYQPQTHQRGKFQQHLGQKQATFQQVLTGEQRGSLYQRPGQKRGGFQQRLGQQRGGIQQRLGQQKGTLEQPKQLNQQNVQKQNAEQQELKSVIPEGAETKTTNQPNRKIIQLKKSKFSQQDAQEGRKIVLSAPNKLQQQSQRPLLAQKATEQTSDVATRLDLQQRSQRLVLAQKSIQQANVSGSVQQPARVVRMGPSNQRTVVAPKTQCVLVENLAVSTTENSLRDLCKSVGPVEDIILEKLQKKATIKFRNPLHALQFQKKYQRHMLDLSLIHVSVLPP</sequence>
<dbReference type="InterPro" id="IPR039878">
    <property type="entry name" value="RBM33"/>
</dbReference>
<feature type="compositionally biased region" description="Polar residues" evidence="3">
    <location>
        <begin position="456"/>
        <end position="467"/>
    </location>
</feature>
<feature type="region of interest" description="Disordered" evidence="3">
    <location>
        <begin position="165"/>
        <end position="213"/>
    </location>
</feature>
<dbReference type="Gene3D" id="3.30.70.330">
    <property type="match status" value="1"/>
</dbReference>
<dbReference type="PANTHER" id="PTHR22014:SF2">
    <property type="entry name" value="RNA-BINDING PROTEIN 33"/>
    <property type="match status" value="1"/>
</dbReference>
<accession>A0ABM1S9R1</accession>
<protein>
    <submittedName>
        <fullName evidence="6">RNA-binding protein 33-like</fullName>
    </submittedName>
</protein>